<dbReference type="SMART" id="SM00960">
    <property type="entry name" value="Robl_LC7"/>
    <property type="match status" value="1"/>
</dbReference>
<dbReference type="Pfam" id="PF03259">
    <property type="entry name" value="Robl_LC7"/>
    <property type="match status" value="1"/>
</dbReference>
<evidence type="ECO:0000256" key="2">
    <source>
        <dbReference type="SAM" id="MobiDB-lite"/>
    </source>
</evidence>
<dbReference type="SUPFAM" id="SSF103196">
    <property type="entry name" value="Roadblock/LC7 domain"/>
    <property type="match status" value="1"/>
</dbReference>
<organism evidence="4 5">
    <name type="scientific">Calocera cornea HHB12733</name>
    <dbReference type="NCBI Taxonomy" id="1353952"/>
    <lineage>
        <taxon>Eukaryota</taxon>
        <taxon>Fungi</taxon>
        <taxon>Dikarya</taxon>
        <taxon>Basidiomycota</taxon>
        <taxon>Agaricomycotina</taxon>
        <taxon>Dacrymycetes</taxon>
        <taxon>Dacrymycetales</taxon>
        <taxon>Dacrymycetaceae</taxon>
        <taxon>Calocera</taxon>
    </lineage>
</organism>
<sequence>MIATPSALQCSISWLAPQIVKRELADTLDTPQLMGTILCRTPPSQGTSTAAAPVPAPTANGPTPSSSEADALITRLSAHRAVRGVLIISNPEHAIIRASGPIFDGEEGRKYARVIGRVVRVVREGVQEVGEGDELKFMRVRTRRHELMITPDERYILVVLQDPTT</sequence>
<dbReference type="EMBL" id="KV424060">
    <property type="protein sequence ID" value="KZT52636.1"/>
    <property type="molecule type" value="Genomic_DNA"/>
</dbReference>
<dbReference type="PANTHER" id="PTHR10779">
    <property type="entry name" value="DYNEIN LIGHT CHAIN ROADBLOCK"/>
    <property type="match status" value="1"/>
</dbReference>
<reference evidence="4 5" key="1">
    <citation type="journal article" date="2016" name="Mol. Biol. Evol.">
        <title>Comparative Genomics of Early-Diverging Mushroom-Forming Fungi Provides Insights into the Origins of Lignocellulose Decay Capabilities.</title>
        <authorList>
            <person name="Nagy L.G."/>
            <person name="Riley R."/>
            <person name="Tritt A."/>
            <person name="Adam C."/>
            <person name="Daum C."/>
            <person name="Floudas D."/>
            <person name="Sun H."/>
            <person name="Yadav J.S."/>
            <person name="Pangilinan J."/>
            <person name="Larsson K.H."/>
            <person name="Matsuura K."/>
            <person name="Barry K."/>
            <person name="Labutti K."/>
            <person name="Kuo R."/>
            <person name="Ohm R.A."/>
            <person name="Bhattacharya S.S."/>
            <person name="Shirouzu T."/>
            <person name="Yoshinaga Y."/>
            <person name="Martin F.M."/>
            <person name="Grigoriev I.V."/>
            <person name="Hibbett D.S."/>
        </authorList>
    </citation>
    <scope>NUCLEOTIDE SEQUENCE [LARGE SCALE GENOMIC DNA]</scope>
    <source>
        <strain evidence="4 5">HHB12733</strain>
    </source>
</reference>
<keyword evidence="5" id="KW-1185">Reference proteome</keyword>
<dbReference type="Gene3D" id="3.30.450.30">
    <property type="entry name" value="Dynein light chain 2a, cytoplasmic"/>
    <property type="match status" value="1"/>
</dbReference>
<feature type="compositionally biased region" description="Low complexity" evidence="2">
    <location>
        <begin position="47"/>
        <end position="64"/>
    </location>
</feature>
<comment type="similarity">
    <text evidence="1">Belongs to the GAMAD family.</text>
</comment>
<protein>
    <recommendedName>
        <fullName evidence="3">Roadblock/LAMTOR2 domain-containing protein</fullName>
    </recommendedName>
</protein>
<proteinExistence type="inferred from homology"/>
<dbReference type="InParanoid" id="A0A165DEH1"/>
<evidence type="ECO:0000313" key="5">
    <source>
        <dbReference type="Proteomes" id="UP000076842"/>
    </source>
</evidence>
<name>A0A165DEH1_9BASI</name>
<dbReference type="InterPro" id="IPR004942">
    <property type="entry name" value="Roadblock/LAMTOR2_dom"/>
</dbReference>
<feature type="region of interest" description="Disordered" evidence="2">
    <location>
        <begin position="40"/>
        <end position="68"/>
    </location>
</feature>
<dbReference type="OrthoDB" id="9985637at2759"/>
<evidence type="ECO:0000256" key="1">
    <source>
        <dbReference type="ARBA" id="ARBA00007191"/>
    </source>
</evidence>
<dbReference type="STRING" id="1353952.A0A165DEH1"/>
<feature type="domain" description="Roadblock/LAMTOR2" evidence="3">
    <location>
        <begin position="69"/>
        <end position="161"/>
    </location>
</feature>
<accession>A0A165DEH1</accession>
<dbReference type="AlphaFoldDB" id="A0A165DEH1"/>
<evidence type="ECO:0000313" key="4">
    <source>
        <dbReference type="EMBL" id="KZT52636.1"/>
    </source>
</evidence>
<dbReference type="Proteomes" id="UP000076842">
    <property type="component" value="Unassembled WGS sequence"/>
</dbReference>
<evidence type="ECO:0000259" key="3">
    <source>
        <dbReference type="SMART" id="SM00960"/>
    </source>
</evidence>
<gene>
    <name evidence="4" type="ORF">CALCODRAFT_520590</name>
</gene>